<dbReference type="Pfam" id="PF05166">
    <property type="entry name" value="YcgL"/>
    <property type="match status" value="1"/>
</dbReference>
<dbReference type="AlphaFoldDB" id="A0A7V8JK67"/>
<protein>
    <submittedName>
        <fullName evidence="2">Protein YcgL</fullName>
    </submittedName>
</protein>
<accession>A0A7V8JK67</accession>
<dbReference type="EMBL" id="WNDS01000006">
    <property type="protein sequence ID" value="KAF1012995.1"/>
    <property type="molecule type" value="Genomic_DNA"/>
</dbReference>
<evidence type="ECO:0000259" key="1">
    <source>
        <dbReference type="PROSITE" id="PS51648"/>
    </source>
</evidence>
<sequence>MSGPLGALQFVMELTLDDNRRLAQADPVRVRAELAERGYYLQVPPSVKSLMPRHND</sequence>
<organism evidence="2 3">
    <name type="scientific">Stenotrophomonas maltophilia</name>
    <name type="common">Pseudomonas maltophilia</name>
    <name type="synonym">Xanthomonas maltophilia</name>
    <dbReference type="NCBI Taxonomy" id="40324"/>
    <lineage>
        <taxon>Bacteria</taxon>
        <taxon>Pseudomonadati</taxon>
        <taxon>Pseudomonadota</taxon>
        <taxon>Gammaproteobacteria</taxon>
        <taxon>Lysobacterales</taxon>
        <taxon>Lysobacteraceae</taxon>
        <taxon>Stenotrophomonas</taxon>
        <taxon>Stenotrophomonas maltophilia group</taxon>
    </lineage>
</organism>
<dbReference type="InterPro" id="IPR038068">
    <property type="entry name" value="YcgL-like_sf"/>
</dbReference>
<dbReference type="Gene3D" id="3.10.510.20">
    <property type="entry name" value="YcgL domain"/>
    <property type="match status" value="1"/>
</dbReference>
<dbReference type="PANTHER" id="PTHR38109">
    <property type="entry name" value="PROTEIN YCGL"/>
    <property type="match status" value="1"/>
</dbReference>
<dbReference type="Proteomes" id="UP000487117">
    <property type="component" value="Unassembled WGS sequence"/>
</dbReference>
<proteinExistence type="predicted"/>
<dbReference type="InterPro" id="IPR027354">
    <property type="entry name" value="YcgL_dom"/>
</dbReference>
<dbReference type="PROSITE" id="PS51648">
    <property type="entry name" value="YCGL"/>
    <property type="match status" value="1"/>
</dbReference>
<feature type="domain" description="YcgL" evidence="1">
    <location>
        <begin position="1"/>
        <end position="55"/>
    </location>
</feature>
<dbReference type="PANTHER" id="PTHR38109:SF1">
    <property type="entry name" value="PROTEIN YCGL"/>
    <property type="match status" value="1"/>
</dbReference>
<evidence type="ECO:0000313" key="3">
    <source>
        <dbReference type="Proteomes" id="UP000487117"/>
    </source>
</evidence>
<reference evidence="3" key="1">
    <citation type="journal article" date="2020" name="MBio">
        <title>Horizontal gene transfer to a defensive symbiont with a reduced genome amongst a multipartite beetle microbiome.</title>
        <authorList>
            <person name="Waterworth S.C."/>
            <person name="Florez L.V."/>
            <person name="Rees E.R."/>
            <person name="Hertweck C."/>
            <person name="Kaltenpoth M."/>
            <person name="Kwan J.C."/>
        </authorList>
    </citation>
    <scope>NUCLEOTIDE SEQUENCE [LARGE SCALE GENOMIC DNA]</scope>
</reference>
<comment type="caution">
    <text evidence="2">The sequence shown here is derived from an EMBL/GenBank/DDBJ whole genome shotgun (WGS) entry which is preliminary data.</text>
</comment>
<name>A0A7V8JK67_STEMA</name>
<evidence type="ECO:0000313" key="2">
    <source>
        <dbReference type="EMBL" id="KAF1012995.1"/>
    </source>
</evidence>
<gene>
    <name evidence="2" type="primary">ycgL</name>
    <name evidence="2" type="ORF">GAK31_03822</name>
</gene>
<dbReference type="SUPFAM" id="SSF160191">
    <property type="entry name" value="YcgL-like"/>
    <property type="match status" value="1"/>
</dbReference>